<sequence>MVLDHGHPRCFLQYDHDDASSIDWHSDSTHNDNDWASPTSTLLDHADLGSGISSTKVQFFDMQPFETTPFHDLDTEPPPSSTLDHSSFFHPMPQSIPWQPYQHYCDPMDLDPLDIAPHSPHPQAPPLPHEEPSSQQDAQLRKPRFHSPEEDDFVPSSPSGRFHRSLPDFDSLEDAFMTPVPHSPRGASLSLPDLVPDDEPFSTYHAHDEHPLFPGAENLYRGLPETISPALLGPPPPSEEEGLGLFVRPSGVEPPLVRSPSPDQDDFRFLDVQLDPMATKLDVDEFLNLRALRNRALDAERVARRREEIISERVEKACHALLPTTLEQEGVVDRSSETRARKHELHIALEARAEARKARKREKQRSKEIGLLLELKMRGQDDDFLMMGYGDGPVNVKQLVANMLMKRGDTSRPLANRGRTMASRPASRLSSLSRSVSYEDLSESLENIHISEPLSENGRMATSMDVDLASDSSLSPMSASTVQ</sequence>
<evidence type="ECO:0000313" key="3">
    <source>
        <dbReference type="Proteomes" id="UP001385951"/>
    </source>
</evidence>
<proteinExistence type="predicted"/>
<accession>A0AAW0FFC3</accession>
<evidence type="ECO:0000256" key="1">
    <source>
        <dbReference type="SAM" id="MobiDB-lite"/>
    </source>
</evidence>
<feature type="region of interest" description="Disordered" evidence="1">
    <location>
        <begin position="410"/>
        <end position="433"/>
    </location>
</feature>
<feature type="compositionally biased region" description="Low complexity" evidence="1">
    <location>
        <begin position="467"/>
        <end position="483"/>
    </location>
</feature>
<dbReference type="EMBL" id="JASBNA010000057">
    <property type="protein sequence ID" value="KAK7679618.1"/>
    <property type="molecule type" value="Genomic_DNA"/>
</dbReference>
<keyword evidence="3" id="KW-1185">Reference proteome</keyword>
<organism evidence="2 3">
    <name type="scientific">Cerrena zonata</name>
    <dbReference type="NCBI Taxonomy" id="2478898"/>
    <lineage>
        <taxon>Eukaryota</taxon>
        <taxon>Fungi</taxon>
        <taxon>Dikarya</taxon>
        <taxon>Basidiomycota</taxon>
        <taxon>Agaricomycotina</taxon>
        <taxon>Agaricomycetes</taxon>
        <taxon>Polyporales</taxon>
        <taxon>Cerrenaceae</taxon>
        <taxon>Cerrena</taxon>
    </lineage>
</organism>
<protein>
    <recommendedName>
        <fullName evidence="4">BZIP domain-containing protein</fullName>
    </recommendedName>
</protein>
<feature type="region of interest" description="Disordered" evidence="1">
    <location>
        <begin position="462"/>
        <end position="483"/>
    </location>
</feature>
<name>A0AAW0FFC3_9APHY</name>
<dbReference type="Proteomes" id="UP001385951">
    <property type="component" value="Unassembled WGS sequence"/>
</dbReference>
<feature type="compositionally biased region" description="Low complexity" evidence="1">
    <location>
        <begin position="423"/>
        <end position="433"/>
    </location>
</feature>
<gene>
    <name evidence="2" type="ORF">QCA50_017329</name>
</gene>
<feature type="region of interest" description="Disordered" evidence="1">
    <location>
        <begin position="109"/>
        <end position="167"/>
    </location>
</feature>
<evidence type="ECO:0008006" key="4">
    <source>
        <dbReference type="Google" id="ProtNLM"/>
    </source>
</evidence>
<dbReference type="AlphaFoldDB" id="A0AAW0FFC3"/>
<evidence type="ECO:0000313" key="2">
    <source>
        <dbReference type="EMBL" id="KAK7679618.1"/>
    </source>
</evidence>
<reference evidence="2 3" key="1">
    <citation type="submission" date="2022-09" db="EMBL/GenBank/DDBJ databases">
        <authorList>
            <person name="Palmer J.M."/>
        </authorList>
    </citation>
    <scope>NUCLEOTIDE SEQUENCE [LARGE SCALE GENOMIC DNA]</scope>
    <source>
        <strain evidence="2 3">DSM 7382</strain>
    </source>
</reference>
<feature type="region of interest" description="Disordered" evidence="1">
    <location>
        <begin position="69"/>
        <end position="88"/>
    </location>
</feature>
<comment type="caution">
    <text evidence="2">The sequence shown here is derived from an EMBL/GenBank/DDBJ whole genome shotgun (WGS) entry which is preliminary data.</text>
</comment>